<keyword evidence="2" id="KW-0812">Transmembrane</keyword>
<dbReference type="RefSeq" id="WP_078745612.1">
    <property type="nucleotide sequence ID" value="NZ_FUXG01000013.1"/>
</dbReference>
<keyword evidence="2" id="KW-1133">Transmembrane helix</keyword>
<keyword evidence="4" id="KW-1185">Reference proteome</keyword>
<comment type="caution">
    <text evidence="3">The sequence shown here is derived from an EMBL/GenBank/DDBJ whole genome shotgun (WGS) entry which is preliminary data.</text>
</comment>
<accession>A0A1T4QWD1</accession>
<reference evidence="3 4" key="1">
    <citation type="submission" date="2017-01" db="EMBL/GenBank/DDBJ databases">
        <title>Genome Sequencing of a Marine Spirillum, Oceanospirillum multiglobuliferum ATCC 33336, from Japan.</title>
        <authorList>
            <person name="Carney J.G."/>
            <person name="Trachtenberg A.M."/>
            <person name="Rheaume B.A."/>
            <person name="Linnane J.D."/>
            <person name="Pitts N.L."/>
            <person name="Mykles D.L."/>
            <person name="Maclea K.S."/>
        </authorList>
    </citation>
    <scope>NUCLEOTIDE SEQUENCE [LARGE SCALE GENOMIC DNA]</scope>
    <source>
        <strain evidence="3 4">ATCC 33336</strain>
    </source>
</reference>
<evidence type="ECO:0000256" key="1">
    <source>
        <dbReference type="SAM" id="Coils"/>
    </source>
</evidence>
<dbReference type="AlphaFoldDB" id="A0A1T4QWD1"/>
<feature type="coiled-coil region" evidence="1">
    <location>
        <begin position="205"/>
        <end position="232"/>
    </location>
</feature>
<organism evidence="3 4">
    <name type="scientific">Oceanospirillum multiglobuliferum</name>
    <dbReference type="NCBI Taxonomy" id="64969"/>
    <lineage>
        <taxon>Bacteria</taxon>
        <taxon>Pseudomonadati</taxon>
        <taxon>Pseudomonadota</taxon>
        <taxon>Gammaproteobacteria</taxon>
        <taxon>Oceanospirillales</taxon>
        <taxon>Oceanospirillaceae</taxon>
        <taxon>Oceanospirillum</taxon>
    </lineage>
</organism>
<dbReference type="OrthoDB" id="5700790at2"/>
<dbReference type="STRING" id="64969.SAMN02745127_02024"/>
<evidence type="ECO:0000256" key="2">
    <source>
        <dbReference type="SAM" id="Phobius"/>
    </source>
</evidence>
<evidence type="ECO:0000313" key="4">
    <source>
        <dbReference type="Proteomes" id="UP000191418"/>
    </source>
</evidence>
<protein>
    <submittedName>
        <fullName evidence="3">Uncharacterized protein</fullName>
    </submittedName>
</protein>
<proteinExistence type="predicted"/>
<name>A0A1T4QWD1_9GAMM</name>
<dbReference type="EMBL" id="MTSM01000001">
    <property type="protein sequence ID" value="OPX57106.1"/>
    <property type="molecule type" value="Genomic_DNA"/>
</dbReference>
<keyword evidence="2" id="KW-0472">Membrane</keyword>
<feature type="transmembrane region" description="Helical" evidence="2">
    <location>
        <begin position="31"/>
        <end position="49"/>
    </location>
</feature>
<gene>
    <name evidence="3" type="ORF">BTE48_01380</name>
</gene>
<dbReference type="Proteomes" id="UP000191418">
    <property type="component" value="Unassembled WGS sequence"/>
</dbReference>
<keyword evidence="1" id="KW-0175">Coiled coil</keyword>
<sequence length="289" mass="32347">MAHDNDELKIIPERDSLAPNRISPSSRSGNGLLWGFVIILAAGLGGLYFQNTQLSQTLNKQNIQLSQSLSRIKTLEDELTATGRDLSKSGATLENRIQTNESEIRKLWDLSNKRNRKDIDSNDKAISALKTQFSMVQSELKRLQQVLTDESTTRNIATQTLKTEQEFLNTKIGNQQIALTEQINAQQLALSQLTESEGMLREALKSALETRLNDLQQRTNTLSEQLSQLETQKAQNSNGDVDRTLKDHQNRLDSIDASRRQLISSVTRLSTDMTNLQLEVDALLRGGGD</sequence>
<evidence type="ECO:0000313" key="3">
    <source>
        <dbReference type="EMBL" id="OPX57106.1"/>
    </source>
</evidence>